<evidence type="ECO:0000313" key="10">
    <source>
        <dbReference type="Proteomes" id="UP000613512"/>
    </source>
</evidence>
<feature type="domain" description="PhoU" evidence="8">
    <location>
        <begin position="122"/>
        <end position="206"/>
    </location>
</feature>
<comment type="subcellular location">
    <subcellularLocation>
        <location evidence="1 7">Cytoplasm</location>
    </subcellularLocation>
</comment>
<evidence type="ECO:0000256" key="1">
    <source>
        <dbReference type="ARBA" id="ARBA00004496"/>
    </source>
</evidence>
<reference evidence="9" key="1">
    <citation type="journal article" date="2014" name="Int. J. Syst. Evol. Microbiol.">
        <title>Complete genome sequence of Corynebacterium casei LMG S-19264T (=DSM 44701T), isolated from a smear-ripened cheese.</title>
        <authorList>
            <consortium name="US DOE Joint Genome Institute (JGI-PGF)"/>
            <person name="Walter F."/>
            <person name="Albersmeier A."/>
            <person name="Kalinowski J."/>
            <person name="Ruckert C."/>
        </authorList>
    </citation>
    <scope>NUCLEOTIDE SEQUENCE</scope>
    <source>
        <strain evidence="9">CGMCC 1.12408</strain>
    </source>
</reference>
<protein>
    <recommendedName>
        <fullName evidence="7">Phosphate-specific transport system accessory protein PhoU</fullName>
    </recommendedName>
</protein>
<dbReference type="FunFam" id="1.20.58.220:FF:000004">
    <property type="entry name" value="Phosphate-specific transport system accessory protein PhoU"/>
    <property type="match status" value="1"/>
</dbReference>
<comment type="similarity">
    <text evidence="2 7">Belongs to the PhoU family.</text>
</comment>
<dbReference type="GO" id="GO:0005737">
    <property type="term" value="C:cytoplasm"/>
    <property type="evidence" value="ECO:0007669"/>
    <property type="project" value="UniProtKB-SubCell"/>
</dbReference>
<dbReference type="NCBIfam" id="TIGR02135">
    <property type="entry name" value="phoU_full"/>
    <property type="match status" value="1"/>
</dbReference>
<dbReference type="InterPro" id="IPR038078">
    <property type="entry name" value="PhoU-like_sf"/>
</dbReference>
<evidence type="ECO:0000256" key="7">
    <source>
        <dbReference type="PIRNR" id="PIRNR003107"/>
    </source>
</evidence>
<dbReference type="GO" id="GO:0006817">
    <property type="term" value="P:phosphate ion transport"/>
    <property type="evidence" value="ECO:0007669"/>
    <property type="project" value="UniProtKB-KW"/>
</dbReference>
<feature type="domain" description="PhoU" evidence="8">
    <location>
        <begin position="19"/>
        <end position="105"/>
    </location>
</feature>
<gene>
    <name evidence="9" type="ORF">GCM10008025_10530</name>
</gene>
<dbReference type="InterPro" id="IPR028366">
    <property type="entry name" value="PhoU"/>
</dbReference>
<dbReference type="GO" id="GO:0030643">
    <property type="term" value="P:intracellular phosphate ion homeostasis"/>
    <property type="evidence" value="ECO:0007669"/>
    <property type="project" value="InterPro"/>
</dbReference>
<evidence type="ECO:0000259" key="8">
    <source>
        <dbReference type="Pfam" id="PF01895"/>
    </source>
</evidence>
<proteinExistence type="inferred from homology"/>
<dbReference type="Proteomes" id="UP000613512">
    <property type="component" value="Unassembled WGS sequence"/>
</dbReference>
<name>A0A916RUP9_9BACI</name>
<evidence type="ECO:0000313" key="9">
    <source>
        <dbReference type="EMBL" id="GGA68436.1"/>
    </source>
</evidence>
<reference evidence="9" key="2">
    <citation type="submission" date="2020-09" db="EMBL/GenBank/DDBJ databases">
        <authorList>
            <person name="Sun Q."/>
            <person name="Zhou Y."/>
        </authorList>
    </citation>
    <scope>NUCLEOTIDE SEQUENCE</scope>
    <source>
        <strain evidence="9">CGMCC 1.12408</strain>
    </source>
</reference>
<dbReference type="PANTHER" id="PTHR42930:SF3">
    <property type="entry name" value="PHOSPHATE-SPECIFIC TRANSPORT SYSTEM ACCESSORY PROTEIN PHOU"/>
    <property type="match status" value="1"/>
</dbReference>
<evidence type="ECO:0000256" key="6">
    <source>
        <dbReference type="ARBA" id="ARBA00022592"/>
    </source>
</evidence>
<sequence length="219" mass="25004">MRIREQYQNEMDELIQDIISLANQAKKAFSDSIDALFNQDIELAKKIVEDDKIIDKNEAAINDKVILMIAKQQPVATDLRRLIIALRVVTDLERIGDNAKNISKAAMRLGEDYQDELPRELKIMRDHALVMLETAVSAFQNEDIQTALKLADMDDKVDKLYKQVVTDMLSKKAMNSDQVQYVMQIAFSARFIERTCDHITNIGESIVFLVKGEIVDLND</sequence>
<dbReference type="AlphaFoldDB" id="A0A916RUP9"/>
<organism evidence="9 10">
    <name type="scientific">Ornithinibacillus halotolerans</name>
    <dbReference type="NCBI Taxonomy" id="1274357"/>
    <lineage>
        <taxon>Bacteria</taxon>
        <taxon>Bacillati</taxon>
        <taxon>Bacillota</taxon>
        <taxon>Bacilli</taxon>
        <taxon>Bacillales</taxon>
        <taxon>Bacillaceae</taxon>
        <taxon>Ornithinibacillus</taxon>
    </lineage>
</organism>
<comment type="caution">
    <text evidence="9">The sequence shown here is derived from an EMBL/GenBank/DDBJ whole genome shotgun (WGS) entry which is preliminary data.</text>
</comment>
<keyword evidence="4 7" id="KW-0813">Transport</keyword>
<comment type="subunit">
    <text evidence="3 7">Homodimer.</text>
</comment>
<keyword evidence="10" id="KW-1185">Reference proteome</keyword>
<evidence type="ECO:0000256" key="5">
    <source>
        <dbReference type="ARBA" id="ARBA00022490"/>
    </source>
</evidence>
<dbReference type="Pfam" id="PF01895">
    <property type="entry name" value="PhoU"/>
    <property type="match status" value="2"/>
</dbReference>
<accession>A0A916RUP9</accession>
<evidence type="ECO:0000256" key="4">
    <source>
        <dbReference type="ARBA" id="ARBA00022448"/>
    </source>
</evidence>
<evidence type="ECO:0000256" key="3">
    <source>
        <dbReference type="ARBA" id="ARBA00011738"/>
    </source>
</evidence>
<dbReference type="GO" id="GO:0045936">
    <property type="term" value="P:negative regulation of phosphate metabolic process"/>
    <property type="evidence" value="ECO:0007669"/>
    <property type="project" value="InterPro"/>
</dbReference>
<dbReference type="RefSeq" id="WP_188383645.1">
    <property type="nucleotide sequence ID" value="NZ_BMEY01000004.1"/>
</dbReference>
<keyword evidence="6 7" id="KW-0592">Phosphate transport</keyword>
<evidence type="ECO:0000256" key="2">
    <source>
        <dbReference type="ARBA" id="ARBA00008107"/>
    </source>
</evidence>
<keyword evidence="5 7" id="KW-0963">Cytoplasm</keyword>
<dbReference type="PIRSF" id="PIRSF003107">
    <property type="entry name" value="PhoU"/>
    <property type="match status" value="1"/>
</dbReference>
<dbReference type="InterPro" id="IPR026022">
    <property type="entry name" value="PhoU_dom"/>
</dbReference>
<dbReference type="PANTHER" id="PTHR42930">
    <property type="entry name" value="PHOSPHATE-SPECIFIC TRANSPORT SYSTEM ACCESSORY PROTEIN PHOU"/>
    <property type="match status" value="1"/>
</dbReference>
<dbReference type="SUPFAM" id="SSF109755">
    <property type="entry name" value="PhoU-like"/>
    <property type="match status" value="1"/>
</dbReference>
<comment type="function">
    <text evidence="7">Plays a role in the regulation of phosphate uptake.</text>
</comment>
<dbReference type="EMBL" id="BMEY01000004">
    <property type="protein sequence ID" value="GGA68436.1"/>
    <property type="molecule type" value="Genomic_DNA"/>
</dbReference>
<dbReference type="Gene3D" id="1.20.58.220">
    <property type="entry name" value="Phosphate transport system protein phou homolog 2, domain 2"/>
    <property type="match status" value="1"/>
</dbReference>